<dbReference type="HOGENOM" id="CLU_113185_0_0_2"/>
<sequence>MPNGKGQIELARERLVKAVNRLGVVRRNGRSRKVGLALVLTVLVGGRASVRNAAETFGLDYANLLEALGELDGAWGLEVLSGLVKGQVAVIIDDTVDHKEYSRGKDVSPHGNYWIYCHAHGRFERAKLLTVAIVDLSTGRTFMVGAFPYAVRKMWDLGMVTEFKTKIDLAREMLDVLKEHFRVSRVVFDSWYCPRSS</sequence>
<dbReference type="Pfam" id="PF04693">
    <property type="entry name" value="DDE_Tnp_2"/>
    <property type="match status" value="1"/>
</dbReference>
<gene>
    <name evidence="1" type="ORF">MetMK1DRAFT_00017350</name>
</gene>
<evidence type="ECO:0000313" key="1">
    <source>
        <dbReference type="EMBL" id="EHP68989.1"/>
    </source>
</evidence>
<dbReference type="Proteomes" id="UP000003980">
    <property type="component" value="Unassembled WGS sequence"/>
</dbReference>
<dbReference type="EMBL" id="JH597768">
    <property type="protein sequence ID" value="EHP68989.1"/>
    <property type="molecule type" value="Genomic_DNA"/>
</dbReference>
<organism evidence="1 2">
    <name type="scientific">Metallosphaera yellowstonensis MK1</name>
    <dbReference type="NCBI Taxonomy" id="671065"/>
    <lineage>
        <taxon>Archaea</taxon>
        <taxon>Thermoproteota</taxon>
        <taxon>Thermoprotei</taxon>
        <taxon>Sulfolobales</taxon>
        <taxon>Sulfolobaceae</taxon>
        <taxon>Metallosphaera</taxon>
    </lineage>
</organism>
<evidence type="ECO:0000313" key="2">
    <source>
        <dbReference type="Proteomes" id="UP000003980"/>
    </source>
</evidence>
<dbReference type="AlphaFoldDB" id="H2C5B2"/>
<accession>H2C5B2</accession>
<protein>
    <submittedName>
        <fullName evidence="1">Archaeal putative transposase ISC1217</fullName>
    </submittedName>
</protein>
<dbReference type="InterPro" id="IPR006783">
    <property type="entry name" value="Transposase_ISC1217"/>
</dbReference>
<keyword evidence="2" id="KW-1185">Reference proteome</keyword>
<reference evidence="1 2" key="1">
    <citation type="submission" date="2012-01" db="EMBL/GenBank/DDBJ databases">
        <title>Improved High-Quality Draft sequence of Metallosphaera yellowstonensis MK1.</title>
        <authorList>
            <consortium name="US DOE Joint Genome Institute"/>
            <person name="Lucas S."/>
            <person name="Han J."/>
            <person name="Cheng J.-F."/>
            <person name="Goodwin L."/>
            <person name="Pitluck S."/>
            <person name="Peters L."/>
            <person name="Teshima H."/>
            <person name="Detter J.C."/>
            <person name="Han C."/>
            <person name="Tapia R."/>
            <person name="Land M."/>
            <person name="Hauser L."/>
            <person name="Kyrpides N."/>
            <person name="Kozubal M."/>
            <person name="Macur R.E."/>
            <person name="Jay Z."/>
            <person name="Inskeep W."/>
            <person name="Woyke T."/>
        </authorList>
    </citation>
    <scope>NUCLEOTIDE SEQUENCE [LARGE SCALE GENOMIC DNA]</scope>
    <source>
        <strain evidence="1 2">MK1</strain>
    </source>
</reference>
<proteinExistence type="predicted"/>
<name>H2C5B2_9CREN</name>
<dbReference type="eggNOG" id="arCOG09888">
    <property type="taxonomic scope" value="Archaea"/>
</dbReference>